<accession>A0ABU1W028</accession>
<dbReference type="EMBL" id="JAVDWR010000006">
    <property type="protein sequence ID" value="MDR7121329.1"/>
    <property type="molecule type" value="Genomic_DNA"/>
</dbReference>
<evidence type="ECO:0000259" key="1">
    <source>
        <dbReference type="Pfam" id="PF14534"/>
    </source>
</evidence>
<comment type="caution">
    <text evidence="2">The sequence shown here is derived from an EMBL/GenBank/DDBJ whole genome shotgun (WGS) entry which is preliminary data.</text>
</comment>
<evidence type="ECO:0000313" key="3">
    <source>
        <dbReference type="Proteomes" id="UP001257909"/>
    </source>
</evidence>
<dbReference type="Pfam" id="PF14534">
    <property type="entry name" value="DUF4440"/>
    <property type="match status" value="1"/>
</dbReference>
<dbReference type="SUPFAM" id="SSF54427">
    <property type="entry name" value="NTF2-like"/>
    <property type="match status" value="1"/>
</dbReference>
<keyword evidence="3" id="KW-1185">Reference proteome</keyword>
<sequence>MKLFTTVAWLLSFWCWHIQAEQLLSLQQQQVFAAERAFAKSMADRDLKAFEQHLSDEAIFFGEAVLKGKTAVVEGWKAFYQGKDAPFSWEPTQVEVLEDGTLALSSGPVKDPSGKVIATFSSVWRQEQPGVWKVVFDKGCALCHCDKKT</sequence>
<evidence type="ECO:0000313" key="2">
    <source>
        <dbReference type="EMBL" id="MDR7121329.1"/>
    </source>
</evidence>
<dbReference type="Gene3D" id="3.10.450.50">
    <property type="match status" value="1"/>
</dbReference>
<dbReference type="InterPro" id="IPR027843">
    <property type="entry name" value="DUF4440"/>
</dbReference>
<dbReference type="RefSeq" id="WP_310278266.1">
    <property type="nucleotide sequence ID" value="NZ_JAVDWR010000006.1"/>
</dbReference>
<feature type="domain" description="DUF4440" evidence="1">
    <location>
        <begin position="33"/>
        <end position="134"/>
    </location>
</feature>
<reference evidence="2 3" key="1">
    <citation type="submission" date="2023-07" db="EMBL/GenBank/DDBJ databases">
        <title>Sorghum-associated microbial communities from plants grown in Nebraska, USA.</title>
        <authorList>
            <person name="Schachtman D."/>
        </authorList>
    </citation>
    <scope>NUCLEOTIDE SEQUENCE [LARGE SCALE GENOMIC DNA]</scope>
    <source>
        <strain evidence="2 3">4138</strain>
    </source>
</reference>
<protein>
    <submittedName>
        <fullName evidence="2">Ketosteroid isomerase-like protein</fullName>
    </submittedName>
</protein>
<proteinExistence type="predicted"/>
<gene>
    <name evidence="2" type="ORF">J2W69_002271</name>
</gene>
<organism evidence="2 3">
    <name type="scientific">Rheinheimera soli</name>
    <dbReference type="NCBI Taxonomy" id="443616"/>
    <lineage>
        <taxon>Bacteria</taxon>
        <taxon>Pseudomonadati</taxon>
        <taxon>Pseudomonadota</taxon>
        <taxon>Gammaproteobacteria</taxon>
        <taxon>Chromatiales</taxon>
        <taxon>Chromatiaceae</taxon>
        <taxon>Rheinheimera</taxon>
    </lineage>
</organism>
<name>A0ABU1W028_9GAMM</name>
<dbReference type="InterPro" id="IPR032710">
    <property type="entry name" value="NTF2-like_dom_sf"/>
</dbReference>
<dbReference type="Proteomes" id="UP001257909">
    <property type="component" value="Unassembled WGS sequence"/>
</dbReference>